<name>A4IST4_GEOTN</name>
<evidence type="ECO:0000256" key="8">
    <source>
        <dbReference type="ARBA" id="ARBA00023136"/>
    </source>
</evidence>
<accession>A4IST4</accession>
<comment type="function">
    <text evidence="10">Part of the ABC transporter FtsEX involved in asymmetric cellular division facilitating the initiation of sporulation.</text>
</comment>
<comment type="similarity">
    <text evidence="2 10">Belongs to the ABC-4 integral membrane protein family. FtsX subfamily.</text>
</comment>
<protein>
    <recommendedName>
        <fullName evidence="3 10">Cell division protein FtsX</fullName>
    </recommendedName>
</protein>
<dbReference type="Pfam" id="PF02687">
    <property type="entry name" value="FtsX"/>
    <property type="match status" value="1"/>
</dbReference>
<dbReference type="KEGG" id="gtn:GTNG_3043"/>
<dbReference type="PIRSF" id="PIRSF003097">
    <property type="entry name" value="FtsX"/>
    <property type="match status" value="1"/>
</dbReference>
<keyword evidence="7 11" id="KW-1133">Transmembrane helix</keyword>
<dbReference type="eggNOG" id="COG2177">
    <property type="taxonomic scope" value="Bacteria"/>
</dbReference>
<dbReference type="NCBIfam" id="NF038347">
    <property type="entry name" value="FtsX_Gpos"/>
    <property type="match status" value="1"/>
</dbReference>
<feature type="transmembrane region" description="Helical" evidence="11">
    <location>
        <begin position="250"/>
        <end position="271"/>
    </location>
</feature>
<sequence length="322" mass="36543">MLPVDALLRSKMGQSSVTRRRGNTAMTLNTFKRHVRESVKSLGRNGWMTFASASAVTVTLLLVGVFFAVMFNINYFAKKVENEVEIRVHIDLAADNKEKDVLRQRIEALPSVKEVHYSSKDEELKRLIESMGEEGSSFQLFEQDNPLSDVYVVKAANPQDTVKIAKQIETFQSVHKVNYGQGTVEKLFDALKVMRNVGLVLIFGLLFTAMFLISNTIKITIFARRREIEIMRLVGATNGFIRWPFFLEGLWLGMLGSIVPIVVLALVYYNVHRLYKQQFSLQLFELLPFSPFIWQLSALLLGIGALIGVWGSVMSVRKFLKV</sequence>
<dbReference type="InterPro" id="IPR058204">
    <property type="entry name" value="FtsX_firmicutes-type"/>
</dbReference>
<evidence type="ECO:0000256" key="7">
    <source>
        <dbReference type="ARBA" id="ARBA00022989"/>
    </source>
</evidence>
<feature type="domain" description="ABC3 transporter permease C-terminal" evidence="12">
    <location>
        <begin position="200"/>
        <end position="318"/>
    </location>
</feature>
<keyword evidence="8 10" id="KW-0472">Membrane</keyword>
<evidence type="ECO:0000256" key="5">
    <source>
        <dbReference type="ARBA" id="ARBA00022618"/>
    </source>
</evidence>
<evidence type="ECO:0000256" key="9">
    <source>
        <dbReference type="ARBA" id="ARBA00023306"/>
    </source>
</evidence>
<keyword evidence="6 11" id="KW-0812">Transmembrane</keyword>
<evidence type="ECO:0000259" key="12">
    <source>
        <dbReference type="Pfam" id="PF02687"/>
    </source>
</evidence>
<evidence type="ECO:0000256" key="2">
    <source>
        <dbReference type="ARBA" id="ARBA00007379"/>
    </source>
</evidence>
<dbReference type="InterPro" id="IPR040690">
    <property type="entry name" value="FtsX_ECD"/>
</dbReference>
<feature type="domain" description="FtsX extracellular" evidence="13">
    <location>
        <begin position="84"/>
        <end position="177"/>
    </location>
</feature>
<dbReference type="HOGENOM" id="CLU_073546_2_2_9"/>
<reference evidence="14 15" key="1">
    <citation type="journal article" date="2007" name="Proc. Natl. Acad. Sci. U.S.A.">
        <title>Genome and proteome of long-chain alkane degrading Geobacillus thermodenitrificans NG80-2 isolated from a deep-subsurface oil reservoir.</title>
        <authorList>
            <person name="Feng L."/>
            <person name="Wang W."/>
            <person name="Cheng J."/>
            <person name="Ren Y."/>
            <person name="Zhao G."/>
            <person name="Gao C."/>
            <person name="Tang Y."/>
            <person name="Liu X."/>
            <person name="Han W."/>
            <person name="Peng X."/>
            <person name="Liu R."/>
            <person name="Wang L."/>
        </authorList>
    </citation>
    <scope>NUCLEOTIDE SEQUENCE [LARGE SCALE GENOMIC DNA]</scope>
    <source>
        <strain evidence="14 15">NG80-2</strain>
    </source>
</reference>
<dbReference type="Pfam" id="PF18075">
    <property type="entry name" value="FtsX_ECD"/>
    <property type="match status" value="1"/>
</dbReference>
<keyword evidence="5 10" id="KW-0132">Cell division</keyword>
<evidence type="ECO:0000259" key="13">
    <source>
        <dbReference type="Pfam" id="PF18075"/>
    </source>
</evidence>
<organism evidence="14 15">
    <name type="scientific">Geobacillus thermodenitrificans (strain NG80-2)</name>
    <dbReference type="NCBI Taxonomy" id="420246"/>
    <lineage>
        <taxon>Bacteria</taxon>
        <taxon>Bacillati</taxon>
        <taxon>Bacillota</taxon>
        <taxon>Bacilli</taxon>
        <taxon>Bacillales</taxon>
        <taxon>Anoxybacillaceae</taxon>
        <taxon>Geobacillus</taxon>
    </lineage>
</organism>
<proteinExistence type="inferred from homology"/>
<dbReference type="GO" id="GO:0005886">
    <property type="term" value="C:plasma membrane"/>
    <property type="evidence" value="ECO:0007669"/>
    <property type="project" value="UniProtKB-SubCell"/>
</dbReference>
<evidence type="ECO:0000313" key="15">
    <source>
        <dbReference type="Proteomes" id="UP000001578"/>
    </source>
</evidence>
<evidence type="ECO:0000256" key="11">
    <source>
        <dbReference type="SAM" id="Phobius"/>
    </source>
</evidence>
<keyword evidence="4 10" id="KW-1003">Cell membrane</keyword>
<dbReference type="PANTHER" id="PTHR47755:SF1">
    <property type="entry name" value="CELL DIVISION PROTEIN FTSX"/>
    <property type="match status" value="1"/>
</dbReference>
<dbReference type="Gene3D" id="3.30.70.3040">
    <property type="match status" value="1"/>
</dbReference>
<evidence type="ECO:0000256" key="4">
    <source>
        <dbReference type="ARBA" id="ARBA00022475"/>
    </source>
</evidence>
<gene>
    <name evidence="14" type="ordered locus">GTNG_3043</name>
</gene>
<feature type="transmembrane region" description="Helical" evidence="11">
    <location>
        <begin position="196"/>
        <end position="217"/>
    </location>
</feature>
<dbReference type="AlphaFoldDB" id="A4IST4"/>
<dbReference type="PANTHER" id="PTHR47755">
    <property type="entry name" value="CELL DIVISION PROTEIN FTSX"/>
    <property type="match status" value="1"/>
</dbReference>
<keyword evidence="9 10" id="KW-0131">Cell cycle</keyword>
<evidence type="ECO:0000313" key="14">
    <source>
        <dbReference type="EMBL" id="ABO68388.1"/>
    </source>
</evidence>
<evidence type="ECO:0000256" key="10">
    <source>
        <dbReference type="PIRNR" id="PIRNR003097"/>
    </source>
</evidence>
<dbReference type="EMBL" id="CP000557">
    <property type="protein sequence ID" value="ABO68388.1"/>
    <property type="molecule type" value="Genomic_DNA"/>
</dbReference>
<dbReference type="InterPro" id="IPR003838">
    <property type="entry name" value="ABC3_permease_C"/>
</dbReference>
<feature type="transmembrane region" description="Helical" evidence="11">
    <location>
        <begin position="292"/>
        <end position="313"/>
    </location>
</feature>
<comment type="subcellular location">
    <subcellularLocation>
        <location evidence="1">Cell membrane</location>
        <topology evidence="1">Multi-pass membrane protein</topology>
    </subcellularLocation>
</comment>
<dbReference type="InterPro" id="IPR004513">
    <property type="entry name" value="FtsX"/>
</dbReference>
<evidence type="ECO:0000256" key="6">
    <source>
        <dbReference type="ARBA" id="ARBA00022692"/>
    </source>
</evidence>
<dbReference type="Proteomes" id="UP000001578">
    <property type="component" value="Chromosome"/>
</dbReference>
<evidence type="ECO:0000256" key="3">
    <source>
        <dbReference type="ARBA" id="ARBA00021907"/>
    </source>
</evidence>
<evidence type="ECO:0000256" key="1">
    <source>
        <dbReference type="ARBA" id="ARBA00004651"/>
    </source>
</evidence>
<feature type="transmembrane region" description="Helical" evidence="11">
    <location>
        <begin position="47"/>
        <end position="71"/>
    </location>
</feature>
<dbReference type="GO" id="GO:0051301">
    <property type="term" value="P:cell division"/>
    <property type="evidence" value="ECO:0007669"/>
    <property type="project" value="UniProtKB-KW"/>
</dbReference>